<dbReference type="CTD" id="255762"/>
<proteinExistence type="predicted"/>
<dbReference type="SMART" id="SM00228">
    <property type="entry name" value="PDZ"/>
    <property type="match status" value="1"/>
</dbReference>
<dbReference type="OMA" id="YWTMVKH"/>
<protein>
    <submittedName>
        <fullName evidence="3">PDZ domain containing 9</fullName>
    </submittedName>
</protein>
<evidence type="ECO:0000259" key="2">
    <source>
        <dbReference type="PROSITE" id="PS50106"/>
    </source>
</evidence>
<dbReference type="Ensembl" id="ENSSSUT00005022359.1">
    <property type="protein sequence ID" value="ENSSSUP00005019553.1"/>
    <property type="gene ID" value="ENSSSUG00005012626.1"/>
</dbReference>
<reference evidence="3" key="2">
    <citation type="submission" date="2025-08" db="UniProtKB">
        <authorList>
            <consortium name="Ensembl"/>
        </authorList>
    </citation>
    <scope>IDENTIFICATION</scope>
</reference>
<name>A0A673U268_SURSU</name>
<feature type="region of interest" description="Disordered" evidence="1">
    <location>
        <begin position="134"/>
        <end position="154"/>
    </location>
</feature>
<dbReference type="AlphaFoldDB" id="A0A673U268"/>
<gene>
    <name evidence="3" type="primary">PDZD9</name>
</gene>
<keyword evidence="4" id="KW-1185">Reference proteome</keyword>
<accession>A0A673U268</accession>
<dbReference type="RefSeq" id="XP_029803125.1">
    <property type="nucleotide sequence ID" value="XM_029947265.1"/>
</dbReference>
<dbReference type="PROSITE" id="PS50106">
    <property type="entry name" value="PDZ"/>
    <property type="match status" value="1"/>
</dbReference>
<dbReference type="GeneID" id="115298470"/>
<dbReference type="PANTHER" id="PTHR22698:SF1">
    <property type="entry name" value="PDZ DOMAIN-CONTAINING PROTEIN 9"/>
    <property type="match status" value="1"/>
</dbReference>
<organism evidence="3 4">
    <name type="scientific">Suricata suricatta</name>
    <name type="common">Meerkat</name>
    <dbReference type="NCBI Taxonomy" id="37032"/>
    <lineage>
        <taxon>Eukaryota</taxon>
        <taxon>Metazoa</taxon>
        <taxon>Chordata</taxon>
        <taxon>Craniata</taxon>
        <taxon>Vertebrata</taxon>
        <taxon>Euteleostomi</taxon>
        <taxon>Mammalia</taxon>
        <taxon>Eutheria</taxon>
        <taxon>Laurasiatheria</taxon>
        <taxon>Carnivora</taxon>
        <taxon>Feliformia</taxon>
        <taxon>Herpestidae</taxon>
        <taxon>Suricata</taxon>
    </lineage>
</organism>
<dbReference type="SUPFAM" id="SSF50156">
    <property type="entry name" value="PDZ domain-like"/>
    <property type="match status" value="1"/>
</dbReference>
<evidence type="ECO:0000313" key="4">
    <source>
        <dbReference type="Proteomes" id="UP000472268"/>
    </source>
</evidence>
<reference evidence="3" key="3">
    <citation type="submission" date="2025-09" db="UniProtKB">
        <authorList>
            <consortium name="Ensembl"/>
        </authorList>
    </citation>
    <scope>IDENTIFICATION</scope>
</reference>
<evidence type="ECO:0000313" key="3">
    <source>
        <dbReference type="Ensembl" id="ENSSSUP00005019553.1"/>
    </source>
</evidence>
<feature type="domain" description="PDZ" evidence="2">
    <location>
        <begin position="30"/>
        <end position="95"/>
    </location>
</feature>
<dbReference type="InterPro" id="IPR036034">
    <property type="entry name" value="PDZ_sf"/>
</dbReference>
<dbReference type="PANTHER" id="PTHR22698">
    <property type="entry name" value="PDZ DOMAIN-CONTAINING PROTEIN 9"/>
    <property type="match status" value="1"/>
</dbReference>
<dbReference type="InterPro" id="IPR039179">
    <property type="entry name" value="PDZD9"/>
</dbReference>
<dbReference type="Pfam" id="PF00595">
    <property type="entry name" value="PDZ"/>
    <property type="match status" value="1"/>
</dbReference>
<reference evidence="3 4" key="1">
    <citation type="submission" date="2019-05" db="EMBL/GenBank/DDBJ databases">
        <title>A Chromosome-scale Meerkat (S. suricatta) Genome Assembly.</title>
        <authorList>
            <person name="Dudchenko O."/>
            <person name="Lieberman Aiden E."/>
            <person name="Tung J."/>
            <person name="Barreiro L.B."/>
            <person name="Clutton-Brock T.H."/>
        </authorList>
    </citation>
    <scope>NUCLEOTIDE SEQUENCE [LARGE SCALE GENOMIC DNA]</scope>
</reference>
<evidence type="ECO:0000256" key="1">
    <source>
        <dbReference type="SAM" id="MobiDB-lite"/>
    </source>
</evidence>
<dbReference type="InterPro" id="IPR001478">
    <property type="entry name" value="PDZ"/>
</dbReference>
<dbReference type="Proteomes" id="UP000472268">
    <property type="component" value="Chromosome 8"/>
</dbReference>
<dbReference type="Gene3D" id="2.30.42.10">
    <property type="match status" value="1"/>
</dbReference>
<sequence>MEKAARKGRKGKKIGFNVKSSIHNLSKTQQTKLTVSNLGLGLIIIQHGPYLQITHLIRKGAAARDGKLQPGDVLISVGHANVLGYTLREFLKLLQHITIGTVLQIKIYRDFIDIPQEWQEIHDLIPETKFPVTRTTEKTEQAAEDSLTSSDDNEDVVSDKKFKYYNYSRSTGHHSAGRPMFISREWHGYRKKNRTISVGKGIGSDVVIHTDHRRAGRPPSPYWTMVKQDNKSSSSSVASANSDAFWLEDFAQVEKGKDQPVSKVA</sequence>
<dbReference type="RefSeq" id="XP_029803124.1">
    <property type="nucleotide sequence ID" value="XM_029947264.1"/>
</dbReference>
<dbReference type="RefSeq" id="XP_029803123.1">
    <property type="nucleotide sequence ID" value="XM_029947263.1"/>
</dbReference>
<dbReference type="OrthoDB" id="9900486at2759"/>